<keyword evidence="2" id="KW-1185">Reference proteome</keyword>
<dbReference type="STRING" id="415425.SAMN05444363_2443"/>
<dbReference type="Proteomes" id="UP000184488">
    <property type="component" value="Unassembled WGS sequence"/>
</dbReference>
<protein>
    <submittedName>
        <fullName evidence="1">Uncharacterized protein</fullName>
    </submittedName>
</protein>
<organism evidence="1 2">
    <name type="scientific">Flavobacterium terrae</name>
    <dbReference type="NCBI Taxonomy" id="415425"/>
    <lineage>
        <taxon>Bacteria</taxon>
        <taxon>Pseudomonadati</taxon>
        <taxon>Bacteroidota</taxon>
        <taxon>Flavobacteriia</taxon>
        <taxon>Flavobacteriales</taxon>
        <taxon>Flavobacteriaceae</taxon>
        <taxon>Flavobacterium</taxon>
    </lineage>
</organism>
<proteinExistence type="predicted"/>
<dbReference type="OrthoDB" id="9892880at2"/>
<accession>A0A1M6G0I2</accession>
<name>A0A1M6G0I2_9FLAO</name>
<gene>
    <name evidence="1" type="ORF">SAMN05444363_2443</name>
</gene>
<evidence type="ECO:0000313" key="1">
    <source>
        <dbReference type="EMBL" id="SHJ03352.1"/>
    </source>
</evidence>
<dbReference type="EMBL" id="FQZI01000004">
    <property type="protein sequence ID" value="SHJ03352.1"/>
    <property type="molecule type" value="Genomic_DNA"/>
</dbReference>
<evidence type="ECO:0000313" key="2">
    <source>
        <dbReference type="Proteomes" id="UP000184488"/>
    </source>
</evidence>
<reference evidence="2" key="1">
    <citation type="submission" date="2016-11" db="EMBL/GenBank/DDBJ databases">
        <authorList>
            <person name="Varghese N."/>
            <person name="Submissions S."/>
        </authorList>
    </citation>
    <scope>NUCLEOTIDE SEQUENCE [LARGE SCALE GENOMIC DNA]</scope>
    <source>
        <strain evidence="2">DSM 18829</strain>
    </source>
</reference>
<sequence>MATFEELGNKLEEFIKSISNFKIGKTGQSIEDRFNDKYYDDYAEYYVVGSAKESKVIDNFEKYLIDRFMNHENCDNEQIGGGEMTESDNYIVYVMYNK</sequence>
<dbReference type="AlphaFoldDB" id="A0A1M6G0I2"/>
<dbReference type="RefSeq" id="WP_073311771.1">
    <property type="nucleotide sequence ID" value="NZ_FQZI01000004.1"/>
</dbReference>